<feature type="region of interest" description="Disordered" evidence="6">
    <location>
        <begin position="259"/>
        <end position="279"/>
    </location>
</feature>
<feature type="transmembrane region" description="Helical" evidence="7">
    <location>
        <begin position="15"/>
        <end position="38"/>
    </location>
</feature>
<keyword evidence="7" id="KW-0812">Transmembrane</keyword>
<keyword evidence="10" id="KW-1185">Reference proteome</keyword>
<dbReference type="SMART" id="SM00563">
    <property type="entry name" value="PlsC"/>
    <property type="match status" value="1"/>
</dbReference>
<keyword evidence="7" id="KW-0472">Membrane</keyword>
<dbReference type="CDD" id="cd07989">
    <property type="entry name" value="LPLAT_AGPAT-like"/>
    <property type="match status" value="1"/>
</dbReference>
<evidence type="ECO:0000256" key="7">
    <source>
        <dbReference type="SAM" id="Phobius"/>
    </source>
</evidence>
<comment type="pathway">
    <text evidence="1">Lipid metabolism.</text>
</comment>
<organism evidence="9 10">
    <name type="scientific">Allohahella marinimesophila</name>
    <dbReference type="NCBI Taxonomy" id="1054972"/>
    <lineage>
        <taxon>Bacteria</taxon>
        <taxon>Pseudomonadati</taxon>
        <taxon>Pseudomonadota</taxon>
        <taxon>Gammaproteobacteria</taxon>
        <taxon>Oceanospirillales</taxon>
        <taxon>Hahellaceae</taxon>
        <taxon>Allohahella</taxon>
    </lineage>
</organism>
<keyword evidence="2" id="KW-0444">Lipid biosynthesis</keyword>
<evidence type="ECO:0000256" key="4">
    <source>
        <dbReference type="ARBA" id="ARBA00023098"/>
    </source>
</evidence>
<gene>
    <name evidence="9" type="primary">olsA</name>
    <name evidence="9" type="ORF">GCM10022278_36300</name>
</gene>
<evidence type="ECO:0000256" key="6">
    <source>
        <dbReference type="SAM" id="MobiDB-lite"/>
    </source>
</evidence>
<comment type="caution">
    <text evidence="9">The sequence shown here is derived from an EMBL/GenBank/DDBJ whole genome shotgun (WGS) entry which is preliminary data.</text>
</comment>
<dbReference type="Pfam" id="PF01553">
    <property type="entry name" value="Acyltransferase"/>
    <property type="match status" value="1"/>
</dbReference>
<evidence type="ECO:0000256" key="2">
    <source>
        <dbReference type="ARBA" id="ARBA00022516"/>
    </source>
</evidence>
<evidence type="ECO:0000313" key="10">
    <source>
        <dbReference type="Proteomes" id="UP001501337"/>
    </source>
</evidence>
<evidence type="ECO:0000256" key="5">
    <source>
        <dbReference type="ARBA" id="ARBA00023315"/>
    </source>
</evidence>
<reference evidence="10" key="1">
    <citation type="journal article" date="2019" name="Int. J. Syst. Evol. Microbiol.">
        <title>The Global Catalogue of Microorganisms (GCM) 10K type strain sequencing project: providing services to taxonomists for standard genome sequencing and annotation.</title>
        <authorList>
            <consortium name="The Broad Institute Genomics Platform"/>
            <consortium name="The Broad Institute Genome Sequencing Center for Infectious Disease"/>
            <person name="Wu L."/>
            <person name="Ma J."/>
        </authorList>
    </citation>
    <scope>NUCLEOTIDE SEQUENCE [LARGE SCALE GENOMIC DNA]</scope>
    <source>
        <strain evidence="10">JCM 17555</strain>
    </source>
</reference>
<dbReference type="PANTHER" id="PTHR10434:SF64">
    <property type="entry name" value="1-ACYL-SN-GLYCEROL-3-PHOSPHATE ACYLTRANSFERASE-RELATED"/>
    <property type="match status" value="1"/>
</dbReference>
<dbReference type="RefSeq" id="WP_344809075.1">
    <property type="nucleotide sequence ID" value="NZ_BAABBO010000019.1"/>
</dbReference>
<dbReference type="Proteomes" id="UP001501337">
    <property type="component" value="Unassembled WGS sequence"/>
</dbReference>
<accession>A0ABP7Q413</accession>
<keyword evidence="5" id="KW-0012">Acyltransferase</keyword>
<proteinExistence type="predicted"/>
<sequence>MQSQTQLSLIQKVRLSLRVSAVVLYFLSGAIFALYFIVRRALSRGSYSPSGVTHLWAVGFCKVMGLRIHRYGEPTTATCMMVSNHVSWIDIAVFAASTRVHFLSKIEVRSWPLIGWLAEVAGTLFIKRGGNNAGSVIDDLRNFMQEGNSILMFPEGTTTQGLTVRRFHSKLFIAAIQAGVPVQPMTILYECDGTLNYDAAFVGDDDMLSHLIRYLRRPGGRVHLMAHSAIPTYPDSSTAEITRLASAAVNAGHAQLIAGLEKPPGPPPEIIKGKRGRFQ</sequence>
<evidence type="ECO:0000259" key="8">
    <source>
        <dbReference type="SMART" id="SM00563"/>
    </source>
</evidence>
<feature type="domain" description="Phospholipid/glycerol acyltransferase" evidence="8">
    <location>
        <begin position="79"/>
        <end position="190"/>
    </location>
</feature>
<evidence type="ECO:0000313" key="9">
    <source>
        <dbReference type="EMBL" id="GAA3976179.1"/>
    </source>
</evidence>
<dbReference type="InterPro" id="IPR002123">
    <property type="entry name" value="Plipid/glycerol_acylTrfase"/>
</dbReference>
<dbReference type="EMBL" id="BAABBO010000019">
    <property type="protein sequence ID" value="GAA3976179.1"/>
    <property type="molecule type" value="Genomic_DNA"/>
</dbReference>
<keyword evidence="3" id="KW-0808">Transferase</keyword>
<name>A0ABP7Q413_9GAMM</name>
<protein>
    <submittedName>
        <fullName evidence="9">Lyso-ornithine lipid O-acyltransferase</fullName>
    </submittedName>
</protein>
<evidence type="ECO:0000256" key="1">
    <source>
        <dbReference type="ARBA" id="ARBA00005189"/>
    </source>
</evidence>
<evidence type="ECO:0000256" key="3">
    <source>
        <dbReference type="ARBA" id="ARBA00022679"/>
    </source>
</evidence>
<keyword evidence="4" id="KW-0443">Lipid metabolism</keyword>
<dbReference type="SUPFAM" id="SSF69593">
    <property type="entry name" value="Glycerol-3-phosphate (1)-acyltransferase"/>
    <property type="match status" value="1"/>
</dbReference>
<dbReference type="PANTHER" id="PTHR10434">
    <property type="entry name" value="1-ACYL-SN-GLYCEROL-3-PHOSPHATE ACYLTRANSFERASE"/>
    <property type="match status" value="1"/>
</dbReference>
<keyword evidence="7" id="KW-1133">Transmembrane helix</keyword>